<keyword evidence="1 6" id="KW-0963">Cytoplasm</keyword>
<dbReference type="HAMAP" id="MF_00031">
    <property type="entry name" value="DNA_HJ_migration_RuvA"/>
    <property type="match status" value="1"/>
</dbReference>
<keyword evidence="4 6" id="KW-0233">DNA recombination</keyword>
<dbReference type="InterPro" id="IPR000085">
    <property type="entry name" value="RuvA"/>
</dbReference>
<accession>A0AAV3JJV8</accession>
<evidence type="ECO:0000256" key="6">
    <source>
        <dbReference type="HAMAP-Rule" id="MF_00031"/>
    </source>
</evidence>
<evidence type="ECO:0000256" key="3">
    <source>
        <dbReference type="ARBA" id="ARBA00023125"/>
    </source>
</evidence>
<sequence>MIFHGSIGNLSLLQYHEIPSGIMISGLKGTLKKLEVGCAHIETGGITYEVTISFKTYLELKSLPSHNEVQFQIFHAMNERGQKLFGFLTEQDKEFFKVIKGLQGIGELTALKILSFFSAEELYRIAQSGEAKELEKIPKVKGKTSEKIFFEVKQNLKKLELFLSGTSKEPSIALSSFSETPEEAALSRKREIAILGLVQLGFEEKTASKEVDKILKSSSPTDPGEIIREILKSL</sequence>
<dbReference type="GO" id="GO:0005737">
    <property type="term" value="C:cytoplasm"/>
    <property type="evidence" value="ECO:0007669"/>
    <property type="project" value="UniProtKB-SubCell"/>
</dbReference>
<evidence type="ECO:0000313" key="9">
    <source>
        <dbReference type="Proteomes" id="UP000014570"/>
    </source>
</evidence>
<dbReference type="GO" id="GO:0006281">
    <property type="term" value="P:DNA repair"/>
    <property type="evidence" value="ECO:0007669"/>
    <property type="project" value="UniProtKB-UniRule"/>
</dbReference>
<organism evidence="8 9">
    <name type="scientific">Leptospira borgpetersenii serovar Javanica str. UI 09931</name>
    <dbReference type="NCBI Taxonomy" id="1049767"/>
    <lineage>
        <taxon>Bacteria</taxon>
        <taxon>Pseudomonadati</taxon>
        <taxon>Spirochaetota</taxon>
        <taxon>Spirochaetia</taxon>
        <taxon>Leptospirales</taxon>
        <taxon>Leptospiraceae</taxon>
        <taxon>Leptospira</taxon>
    </lineage>
</organism>
<comment type="function">
    <text evidence="6">The RuvA-RuvB-RuvC complex processes Holliday junction (HJ) DNA during genetic recombination and DNA repair, while the RuvA-RuvB complex plays an important role in the rescue of blocked DNA replication forks via replication fork reversal (RFR). RuvA specifically binds to HJ cruciform DNA, conferring on it an open structure. The RuvB hexamer acts as an ATP-dependent pump, pulling dsDNA into and through the RuvAB complex. HJ branch migration allows RuvC to scan DNA until it finds its consensus sequence, where it cleaves and resolves the cruciform DNA.</text>
</comment>
<dbReference type="AlphaFoldDB" id="A0AAV3JJV8"/>
<dbReference type="SUPFAM" id="SSF50249">
    <property type="entry name" value="Nucleic acid-binding proteins"/>
    <property type="match status" value="1"/>
</dbReference>
<dbReference type="SUPFAM" id="SSF46929">
    <property type="entry name" value="DNA helicase RuvA subunit, C-terminal domain"/>
    <property type="match status" value="1"/>
</dbReference>
<dbReference type="GO" id="GO:0009378">
    <property type="term" value="F:four-way junction helicase activity"/>
    <property type="evidence" value="ECO:0007669"/>
    <property type="project" value="InterPro"/>
</dbReference>
<proteinExistence type="inferred from homology"/>
<comment type="domain">
    <text evidence="6">Has three domains with a flexible linker between the domains II and III and assumes an 'L' shape. Domain III is highly mobile and contacts RuvB.</text>
</comment>
<comment type="similarity">
    <text evidence="6">Belongs to the RuvA family.</text>
</comment>
<keyword evidence="8" id="KW-0378">Hydrolase</keyword>
<dbReference type="NCBIfam" id="TIGR00084">
    <property type="entry name" value="ruvA"/>
    <property type="match status" value="1"/>
</dbReference>
<dbReference type="Gene3D" id="1.10.8.10">
    <property type="entry name" value="DNA helicase RuvA subunit, C-terminal domain"/>
    <property type="match status" value="1"/>
</dbReference>
<evidence type="ECO:0000256" key="2">
    <source>
        <dbReference type="ARBA" id="ARBA00022763"/>
    </source>
</evidence>
<dbReference type="SUPFAM" id="SSF47781">
    <property type="entry name" value="RuvA domain 2-like"/>
    <property type="match status" value="1"/>
</dbReference>
<keyword evidence="3 6" id="KW-0238">DNA-binding</keyword>
<feature type="domain" description="DNA helicase Holliday junction RuvA type" evidence="7">
    <location>
        <begin position="23"/>
        <end position="86"/>
    </location>
</feature>
<evidence type="ECO:0000313" key="8">
    <source>
        <dbReference type="EMBL" id="EPG59565.1"/>
    </source>
</evidence>
<dbReference type="Pfam" id="PF01330">
    <property type="entry name" value="RuvA_N"/>
    <property type="match status" value="1"/>
</dbReference>
<dbReference type="InterPro" id="IPR011114">
    <property type="entry name" value="RuvA_C"/>
</dbReference>
<keyword evidence="8" id="KW-0347">Helicase</keyword>
<name>A0AAV3JJV8_LEPBO</name>
<dbReference type="InterPro" id="IPR036267">
    <property type="entry name" value="RuvA_C_sf"/>
</dbReference>
<keyword evidence="2 6" id="KW-0227">DNA damage</keyword>
<dbReference type="InterPro" id="IPR013849">
    <property type="entry name" value="DNA_helicase_Holl-junc_RuvA_I"/>
</dbReference>
<keyword evidence="8" id="KW-0547">Nucleotide-binding</keyword>
<dbReference type="GO" id="GO:0009379">
    <property type="term" value="C:Holliday junction helicase complex"/>
    <property type="evidence" value="ECO:0007669"/>
    <property type="project" value="InterPro"/>
</dbReference>
<dbReference type="GO" id="GO:0006310">
    <property type="term" value="P:DNA recombination"/>
    <property type="evidence" value="ECO:0007669"/>
    <property type="project" value="UniProtKB-UniRule"/>
</dbReference>
<evidence type="ECO:0000256" key="4">
    <source>
        <dbReference type="ARBA" id="ARBA00023172"/>
    </source>
</evidence>
<protein>
    <recommendedName>
        <fullName evidence="6">Holliday junction branch migration complex subunit RuvA</fullName>
    </recommendedName>
</protein>
<dbReference type="GO" id="GO:0048476">
    <property type="term" value="C:Holliday junction resolvase complex"/>
    <property type="evidence" value="ECO:0007669"/>
    <property type="project" value="UniProtKB-UniRule"/>
</dbReference>
<comment type="caution">
    <text evidence="8">The sequence shown here is derived from an EMBL/GenBank/DDBJ whole genome shotgun (WGS) entry which is preliminary data.</text>
</comment>
<feature type="region of interest" description="Domain III" evidence="6">
    <location>
        <begin position="185"/>
        <end position="234"/>
    </location>
</feature>
<evidence type="ECO:0000256" key="5">
    <source>
        <dbReference type="ARBA" id="ARBA00023204"/>
    </source>
</evidence>
<dbReference type="Gene3D" id="2.40.50.140">
    <property type="entry name" value="Nucleic acid-binding proteins"/>
    <property type="match status" value="1"/>
</dbReference>
<keyword evidence="8" id="KW-0067">ATP-binding</keyword>
<dbReference type="Proteomes" id="UP000014570">
    <property type="component" value="Unassembled WGS sequence"/>
</dbReference>
<keyword evidence="5 6" id="KW-0234">DNA repair</keyword>
<gene>
    <name evidence="6 8" type="primary">ruvA</name>
    <name evidence="8" type="ORF">LEP1GSC103_3878</name>
</gene>
<evidence type="ECO:0000259" key="7">
    <source>
        <dbReference type="Pfam" id="PF01330"/>
    </source>
</evidence>
<dbReference type="GO" id="GO:0016787">
    <property type="term" value="F:hydrolase activity"/>
    <property type="evidence" value="ECO:0007669"/>
    <property type="project" value="UniProtKB-KW"/>
</dbReference>
<evidence type="ECO:0000256" key="1">
    <source>
        <dbReference type="ARBA" id="ARBA00022490"/>
    </source>
</evidence>
<reference evidence="8 9" key="1">
    <citation type="submission" date="2013-04" db="EMBL/GenBank/DDBJ databases">
        <authorList>
            <person name="Harkins D.M."/>
            <person name="Durkin A.S."/>
            <person name="Brinkac L.M."/>
            <person name="Haft D.H."/>
            <person name="Selengut J.D."/>
            <person name="Sanka R."/>
            <person name="DePew J."/>
            <person name="Purushe J."/>
            <person name="Chanthongthip A."/>
            <person name="Lattana O."/>
            <person name="Phetsouvanh R."/>
            <person name="Newton P.N."/>
            <person name="Vinetz J.M."/>
            <person name="Sutton G.G."/>
            <person name="Nierman W.C."/>
            <person name="Fouts D.E."/>
        </authorList>
    </citation>
    <scope>NUCLEOTIDE SEQUENCE [LARGE SCALE GENOMIC DNA]</scope>
    <source>
        <strain evidence="8 9">UI 09931</strain>
    </source>
</reference>
<dbReference type="EMBL" id="AHNP02000003">
    <property type="protein sequence ID" value="EPG59565.1"/>
    <property type="molecule type" value="Genomic_DNA"/>
</dbReference>
<dbReference type="InterPro" id="IPR010994">
    <property type="entry name" value="RuvA_2-like"/>
</dbReference>
<dbReference type="GO" id="GO:0000400">
    <property type="term" value="F:four-way junction DNA binding"/>
    <property type="evidence" value="ECO:0007669"/>
    <property type="project" value="UniProtKB-UniRule"/>
</dbReference>
<comment type="caution">
    <text evidence="6">Lacks conserved residue(s) required for the propagation of feature annotation.</text>
</comment>
<dbReference type="InterPro" id="IPR012340">
    <property type="entry name" value="NA-bd_OB-fold"/>
</dbReference>
<dbReference type="Gene3D" id="1.10.150.20">
    <property type="entry name" value="5' to 3' exonuclease, C-terminal subdomain"/>
    <property type="match status" value="1"/>
</dbReference>
<comment type="subunit">
    <text evidence="6">Homotetramer. Forms an RuvA(8)-RuvB(12)-Holliday junction (HJ) complex. HJ DNA is sandwiched between 2 RuvA tetramers; dsDNA enters through RuvA and exits via RuvB. An RuvB hexamer assembles on each DNA strand where it exits the tetramer. Each RuvB hexamer is contacted by two RuvA subunits (via domain III) on 2 adjacent RuvB subunits; this complex drives branch migration. In the full resolvosome a probable DNA-RuvA(4)-RuvB(12)-RuvC(2) complex forms which resolves the HJ.</text>
</comment>
<comment type="subcellular location">
    <subcellularLocation>
        <location evidence="6">Cytoplasm</location>
    </subcellularLocation>
</comment>
<dbReference type="CDD" id="cd14332">
    <property type="entry name" value="UBA_RuvA_C"/>
    <property type="match status" value="1"/>
</dbReference>
<dbReference type="GO" id="GO:0005524">
    <property type="term" value="F:ATP binding"/>
    <property type="evidence" value="ECO:0007669"/>
    <property type="project" value="InterPro"/>
</dbReference>